<dbReference type="SUPFAM" id="SSF57959">
    <property type="entry name" value="Leucine zipper domain"/>
    <property type="match status" value="1"/>
</dbReference>
<reference evidence="12 13" key="1">
    <citation type="journal article" date="2013" name="Nat. Commun.">
        <title>Genome analysis reveals insights into physiology and longevity of the Brandt's bat Myotis brandtii.</title>
        <authorList>
            <person name="Seim I."/>
            <person name="Fang X."/>
            <person name="Xiong Z."/>
            <person name="Lobanov A.V."/>
            <person name="Huang Z."/>
            <person name="Ma S."/>
            <person name="Feng Y."/>
            <person name="Turanov A.A."/>
            <person name="Zhu Y."/>
            <person name="Lenz T.L."/>
            <person name="Gerashchenko M.V."/>
            <person name="Fan D."/>
            <person name="Hee Yim S."/>
            <person name="Yao X."/>
            <person name="Jordan D."/>
            <person name="Xiong Y."/>
            <person name="Ma Y."/>
            <person name="Lyapunov A.N."/>
            <person name="Chen G."/>
            <person name="Kulakova O.I."/>
            <person name="Sun Y."/>
            <person name="Lee S.G."/>
            <person name="Bronson R.T."/>
            <person name="Moskalev A.A."/>
            <person name="Sunyaev S.R."/>
            <person name="Zhang G."/>
            <person name="Krogh A."/>
            <person name="Wang J."/>
            <person name="Gladyshev V.N."/>
        </authorList>
    </citation>
    <scope>NUCLEOTIDE SEQUENCE [LARGE SCALE GENOMIC DNA]</scope>
</reference>
<evidence type="ECO:0000313" key="13">
    <source>
        <dbReference type="Proteomes" id="UP000052978"/>
    </source>
</evidence>
<dbReference type="CDD" id="cd14701">
    <property type="entry name" value="bZIP_BATF"/>
    <property type="match status" value="1"/>
</dbReference>
<evidence type="ECO:0000313" key="12">
    <source>
        <dbReference type="EMBL" id="EPQ06505.1"/>
    </source>
</evidence>
<proteinExistence type="inferred from homology"/>
<keyword evidence="4" id="KW-0238">DNA-binding</keyword>
<dbReference type="GO" id="GO:0003677">
    <property type="term" value="F:DNA binding"/>
    <property type="evidence" value="ECO:0007669"/>
    <property type="project" value="UniProtKB-KW"/>
</dbReference>
<dbReference type="Pfam" id="PF00170">
    <property type="entry name" value="bZIP_1"/>
    <property type="match status" value="1"/>
</dbReference>
<feature type="region of interest" description="Disordered" evidence="10">
    <location>
        <begin position="1"/>
        <end position="45"/>
    </location>
</feature>
<dbReference type="AlphaFoldDB" id="S7MT48"/>
<gene>
    <name evidence="12" type="ORF">D623_10030692</name>
</gene>
<dbReference type="InterPro" id="IPR027816">
    <property type="entry name" value="MAJIN"/>
</dbReference>
<keyword evidence="6" id="KW-0804">Transcription</keyword>
<dbReference type="Proteomes" id="UP000052978">
    <property type="component" value="Unassembled WGS sequence"/>
</dbReference>
<sequence length="301" mass="34435">MHICGGEGLLTGTDPEGHQRQLKKKQKNRASAQRSRRKHTDKADALHQQHEALEKHNHALRKEIQGLRAELAWWGRTLHMHERLCLMGCASCWAPLPRLGEDIENKEVIVQELEHHFPDKSKWERVSHLKFKHGEIVLIPYPFVLTLYVELKWFNENLSTGKPIDDSPLGLVPAERKAARAMKKKRKRMELSVSPSRPGLDRAKMRTSSQGPSKKKFLMETSRNMERNTQQKCQETPAFDGTDVQEQGSRWEDNLAGEITPPVQQSNPPPPAGPTDLGTSGFFGFLSSLFPFRYFFRKSSQ</sequence>
<dbReference type="InterPro" id="IPR004827">
    <property type="entry name" value="bZIP"/>
</dbReference>
<evidence type="ECO:0000256" key="5">
    <source>
        <dbReference type="ARBA" id="ARBA00023159"/>
    </source>
</evidence>
<feature type="compositionally biased region" description="Basic residues" evidence="10">
    <location>
        <begin position="20"/>
        <end position="40"/>
    </location>
</feature>
<organism evidence="12 13">
    <name type="scientific">Myotis brandtii</name>
    <name type="common">Brandt's bat</name>
    <dbReference type="NCBI Taxonomy" id="109478"/>
    <lineage>
        <taxon>Eukaryota</taxon>
        <taxon>Metazoa</taxon>
        <taxon>Chordata</taxon>
        <taxon>Craniata</taxon>
        <taxon>Vertebrata</taxon>
        <taxon>Euteleostomi</taxon>
        <taxon>Mammalia</taxon>
        <taxon>Eutheria</taxon>
        <taxon>Laurasiatheria</taxon>
        <taxon>Chiroptera</taxon>
        <taxon>Yangochiroptera</taxon>
        <taxon>Vespertilionidae</taxon>
        <taxon>Myotis</taxon>
    </lineage>
</organism>
<name>S7MT48_MYOBR</name>
<keyword evidence="5" id="KW-0010">Activator</keyword>
<evidence type="ECO:0000256" key="10">
    <source>
        <dbReference type="SAM" id="MobiDB-lite"/>
    </source>
</evidence>
<comment type="subunit">
    <text evidence="8">Heterodimer; heterodimerizes with JUN family proteins.</text>
</comment>
<protein>
    <recommendedName>
        <fullName evidence="9">Basic leucine zipper transcriptional factor ATF-like 2</fullName>
    </recommendedName>
</protein>
<dbReference type="GO" id="GO:0030154">
    <property type="term" value="P:cell differentiation"/>
    <property type="evidence" value="ECO:0007669"/>
    <property type="project" value="UniProtKB-KW"/>
</dbReference>
<evidence type="ECO:0000256" key="3">
    <source>
        <dbReference type="ARBA" id="ARBA00023015"/>
    </source>
</evidence>
<dbReference type="PROSITE" id="PS00036">
    <property type="entry name" value="BZIP_BASIC"/>
    <property type="match status" value="1"/>
</dbReference>
<dbReference type="EMBL" id="KE162024">
    <property type="protein sequence ID" value="EPQ06505.1"/>
    <property type="molecule type" value="Genomic_DNA"/>
</dbReference>
<dbReference type="GO" id="GO:0005637">
    <property type="term" value="C:nuclear inner membrane"/>
    <property type="evidence" value="ECO:0007669"/>
    <property type="project" value="TreeGrafter"/>
</dbReference>
<evidence type="ECO:0000256" key="2">
    <source>
        <dbReference type="ARBA" id="ARBA00022782"/>
    </source>
</evidence>
<evidence type="ECO:0000256" key="7">
    <source>
        <dbReference type="ARBA" id="ARBA00023242"/>
    </source>
</evidence>
<keyword evidence="3" id="KW-0805">Transcription regulation</keyword>
<accession>S7MT48</accession>
<evidence type="ECO:0000259" key="11">
    <source>
        <dbReference type="PROSITE" id="PS50217"/>
    </source>
</evidence>
<evidence type="ECO:0000256" key="4">
    <source>
        <dbReference type="ARBA" id="ARBA00023125"/>
    </source>
</evidence>
<dbReference type="SMART" id="SM00338">
    <property type="entry name" value="BRLZ"/>
    <property type="match status" value="1"/>
</dbReference>
<dbReference type="GO" id="GO:0003700">
    <property type="term" value="F:DNA-binding transcription factor activity"/>
    <property type="evidence" value="ECO:0007669"/>
    <property type="project" value="InterPro"/>
</dbReference>
<keyword evidence="13" id="KW-1185">Reference proteome</keyword>
<dbReference type="GO" id="GO:0007129">
    <property type="term" value="P:homologous chromosome pairing at meiosis"/>
    <property type="evidence" value="ECO:0007669"/>
    <property type="project" value="TreeGrafter"/>
</dbReference>
<evidence type="ECO:0000256" key="8">
    <source>
        <dbReference type="ARBA" id="ARBA00064452"/>
    </source>
</evidence>
<dbReference type="GO" id="GO:0070197">
    <property type="term" value="P:meiotic attachment of telomere to nuclear envelope"/>
    <property type="evidence" value="ECO:0007669"/>
    <property type="project" value="TreeGrafter"/>
</dbReference>
<feature type="domain" description="BZIP" evidence="11">
    <location>
        <begin position="18"/>
        <end position="71"/>
    </location>
</feature>
<dbReference type="PROSITE" id="PS50217">
    <property type="entry name" value="BZIP"/>
    <property type="match status" value="1"/>
</dbReference>
<feature type="region of interest" description="Disordered" evidence="10">
    <location>
        <begin position="182"/>
        <end position="278"/>
    </location>
</feature>
<dbReference type="PANTHER" id="PTHR35824">
    <property type="entry name" value="MEMBRANE-ANCHORED JUNCTION PROTEIN MAJIN"/>
    <property type="match status" value="1"/>
</dbReference>
<dbReference type="InterPro" id="IPR046347">
    <property type="entry name" value="bZIP_sf"/>
</dbReference>
<comment type="similarity">
    <text evidence="1">Belongs to the bZIP family.</text>
</comment>
<dbReference type="PANTHER" id="PTHR35824:SF1">
    <property type="entry name" value="MEMBRANE-ANCHORED JUNCTION PROTEIN"/>
    <property type="match status" value="1"/>
</dbReference>
<evidence type="ECO:0000256" key="1">
    <source>
        <dbReference type="ARBA" id="ARBA00007163"/>
    </source>
</evidence>
<dbReference type="FunFam" id="1.20.5.170:FF:000080">
    <property type="entry name" value="Basic leucine zipper transcriptional factor ATF-like 2"/>
    <property type="match status" value="1"/>
</dbReference>
<dbReference type="eggNOG" id="KOG1414">
    <property type="taxonomic scope" value="Eukaryota"/>
</dbReference>
<evidence type="ECO:0000256" key="6">
    <source>
        <dbReference type="ARBA" id="ARBA00023163"/>
    </source>
</evidence>
<keyword evidence="2" id="KW-0221">Differentiation</keyword>
<dbReference type="Pfam" id="PF15077">
    <property type="entry name" value="MAJIN"/>
    <property type="match status" value="1"/>
</dbReference>
<keyword evidence="7" id="KW-0539">Nucleus</keyword>
<evidence type="ECO:0000256" key="9">
    <source>
        <dbReference type="ARBA" id="ARBA00074031"/>
    </source>
</evidence>
<dbReference type="Gene3D" id="1.20.5.170">
    <property type="match status" value="1"/>
</dbReference>